<evidence type="ECO:0000256" key="1">
    <source>
        <dbReference type="SAM" id="Phobius"/>
    </source>
</evidence>
<evidence type="ECO:0000313" key="2">
    <source>
        <dbReference type="EMBL" id="AGG31653.1"/>
    </source>
</evidence>
<keyword evidence="1" id="KW-0812">Transmembrane</keyword>
<evidence type="ECO:0000313" key="3">
    <source>
        <dbReference type="Proteomes" id="UP000011834"/>
    </source>
</evidence>
<dbReference type="KEGG" id="mmk:MU9_2608"/>
<dbReference type="AlphaFoldDB" id="M1SHU3"/>
<protein>
    <submittedName>
        <fullName evidence="2">Uncharacterized protein</fullName>
    </submittedName>
</protein>
<keyword evidence="1" id="KW-0472">Membrane</keyword>
<organism evidence="2 3">
    <name type="scientific">Morganella morganii subsp. morganii KT</name>
    <dbReference type="NCBI Taxonomy" id="1124991"/>
    <lineage>
        <taxon>Bacteria</taxon>
        <taxon>Pseudomonadati</taxon>
        <taxon>Pseudomonadota</taxon>
        <taxon>Gammaproteobacteria</taxon>
        <taxon>Enterobacterales</taxon>
        <taxon>Morganellaceae</taxon>
        <taxon>Morganella</taxon>
    </lineage>
</organism>
<reference evidence="2 3" key="1">
    <citation type="journal article" date="2012" name="BMC Genomics">
        <title>Whole-genome sequencing and identification of Morganella morganii KT pathogenicity-related genes.</title>
        <authorList>
            <person name="Chen Y.T."/>
            <person name="Peng H.L."/>
            <person name="Shia W.C."/>
            <person name="Hsu F.R."/>
            <person name="Ken C.F."/>
            <person name="Tsao Y.M."/>
            <person name="Chen C.H."/>
            <person name="Liu C.E."/>
            <person name="Hsieh M.F."/>
            <person name="Chen H.C."/>
            <person name="Tang C.Y."/>
            <person name="Ku T.H."/>
        </authorList>
    </citation>
    <scope>NUCLEOTIDE SEQUENCE [LARGE SCALE GENOMIC DNA]</scope>
    <source>
        <strain evidence="2 3">KT</strain>
    </source>
</reference>
<feature type="transmembrane region" description="Helical" evidence="1">
    <location>
        <begin position="6"/>
        <end position="31"/>
    </location>
</feature>
<gene>
    <name evidence="2" type="ORF">MU9_2608</name>
</gene>
<proteinExistence type="predicted"/>
<dbReference type="HOGENOM" id="CLU_2302708_0_0_6"/>
<accession>M1SHU3</accession>
<keyword evidence="3" id="KW-1185">Reference proteome</keyword>
<dbReference type="Proteomes" id="UP000011834">
    <property type="component" value="Chromosome"/>
</dbReference>
<name>M1SHU3_MORMO</name>
<dbReference type="EMBL" id="CP004345">
    <property type="protein sequence ID" value="AGG31653.1"/>
    <property type="molecule type" value="Genomic_DNA"/>
</dbReference>
<keyword evidence="1" id="KW-1133">Transmembrane helix</keyword>
<sequence length="100" mass="11334">MSDGMAGFAAGHMLTLNPAFYQVFISALFFLRFRLPVRFLCGAPVPDVQIERITCGIPGVRLYLWQCLRNLLFQPRNKDICFRITPVSKHSKVISLTACQ</sequence>